<dbReference type="AlphaFoldDB" id="A0A2W5R4J9"/>
<dbReference type="InterPro" id="IPR015943">
    <property type="entry name" value="WD40/YVTN_repeat-like_dom_sf"/>
</dbReference>
<dbReference type="EMBL" id="QFQD01000002">
    <property type="protein sequence ID" value="PZQ85721.1"/>
    <property type="molecule type" value="Genomic_DNA"/>
</dbReference>
<dbReference type="SUPFAM" id="SSF50998">
    <property type="entry name" value="Quinoprotein alcohol dehydrogenase-like"/>
    <property type="match status" value="1"/>
</dbReference>
<dbReference type="PANTHER" id="PTHR19879">
    <property type="entry name" value="TRANSCRIPTION INITIATION FACTOR TFIID"/>
    <property type="match status" value="1"/>
</dbReference>
<sequence length="331" mass="34867">MAALSSSPSSLTSKLRKLDVGSGVVGVRFLGKVAAFALAEGDVVLVEEDETRLSAHKGAILSFAADARRLLTSGDDGRVVATALDGTVEPLFEQKGRWIDHVAAGPDSSFAFSVGKTAYFQPAKGERKSHDFPSTVGGLAFAPKGTRLAVAHYGGASLWFPNAQAKPDVLEWKGSHRGVLWHPEGRFVVTTMQESALHGWRLPDGAHMRMSGYPSRVRSMEFTAGGRFLATSGSSEAILWPFASKEGPMGKQPTMLAPRDVRVSAVAAHPKDEVIAIGYDDGLAMLVRISDGAEILLRTPSGSPVSALTWRSDGGAVAIGCEDGGAGLLVL</sequence>
<organism evidence="1 2">
    <name type="scientific">Ancylobacter novellus</name>
    <name type="common">Thiobacillus novellus</name>
    <dbReference type="NCBI Taxonomy" id="921"/>
    <lineage>
        <taxon>Bacteria</taxon>
        <taxon>Pseudomonadati</taxon>
        <taxon>Pseudomonadota</taxon>
        <taxon>Alphaproteobacteria</taxon>
        <taxon>Hyphomicrobiales</taxon>
        <taxon>Xanthobacteraceae</taxon>
        <taxon>Ancylobacter</taxon>
    </lineage>
</organism>
<comment type="caution">
    <text evidence="1">The sequence shown here is derived from an EMBL/GenBank/DDBJ whole genome shotgun (WGS) entry which is preliminary data.</text>
</comment>
<evidence type="ECO:0008006" key="3">
    <source>
        <dbReference type="Google" id="ProtNLM"/>
    </source>
</evidence>
<reference evidence="1 2" key="1">
    <citation type="submission" date="2017-08" db="EMBL/GenBank/DDBJ databases">
        <title>Infants hospitalized years apart are colonized by the same room-sourced microbial strains.</title>
        <authorList>
            <person name="Brooks B."/>
            <person name="Olm M.R."/>
            <person name="Firek B.A."/>
            <person name="Baker R."/>
            <person name="Thomas B.C."/>
            <person name="Morowitz M.J."/>
            <person name="Banfield J.F."/>
        </authorList>
    </citation>
    <scope>NUCLEOTIDE SEQUENCE [LARGE SCALE GENOMIC DNA]</scope>
    <source>
        <strain evidence="1">S2_005_001_R2_27</strain>
    </source>
</reference>
<dbReference type="PANTHER" id="PTHR19879:SF1">
    <property type="entry name" value="CANNONBALL-RELATED"/>
    <property type="match status" value="1"/>
</dbReference>
<evidence type="ECO:0000313" key="2">
    <source>
        <dbReference type="Proteomes" id="UP000248887"/>
    </source>
</evidence>
<protein>
    <recommendedName>
        <fullName evidence="3">Anaphase-promoting complex subunit 4 WD40 domain-containing protein</fullName>
    </recommendedName>
</protein>
<dbReference type="Proteomes" id="UP000248887">
    <property type="component" value="Unassembled WGS sequence"/>
</dbReference>
<name>A0A2W5R4J9_ANCNO</name>
<dbReference type="InterPro" id="IPR011047">
    <property type="entry name" value="Quinoprotein_ADH-like_sf"/>
</dbReference>
<dbReference type="GO" id="GO:0006367">
    <property type="term" value="P:transcription initiation at RNA polymerase II promoter"/>
    <property type="evidence" value="ECO:0007669"/>
    <property type="project" value="TreeGrafter"/>
</dbReference>
<evidence type="ECO:0000313" key="1">
    <source>
        <dbReference type="EMBL" id="PZQ85721.1"/>
    </source>
</evidence>
<dbReference type="Gene3D" id="2.130.10.10">
    <property type="entry name" value="YVTN repeat-like/Quinoprotein amine dehydrogenase"/>
    <property type="match status" value="2"/>
</dbReference>
<gene>
    <name evidence="1" type="ORF">DI549_01225</name>
</gene>
<accession>A0A2W5R4J9</accession>
<proteinExistence type="predicted"/>